<dbReference type="InterPro" id="IPR005467">
    <property type="entry name" value="His_kinase_dom"/>
</dbReference>
<keyword evidence="6" id="KW-0808">Transferase</keyword>
<evidence type="ECO:0000256" key="10">
    <source>
        <dbReference type="ARBA" id="ARBA00022840"/>
    </source>
</evidence>
<dbReference type="Gene3D" id="3.30.565.10">
    <property type="entry name" value="Histidine kinase-like ATPase, C-terminal domain"/>
    <property type="match status" value="1"/>
</dbReference>
<comment type="subcellular location">
    <subcellularLocation>
        <location evidence="2">Cell membrane</location>
        <topology evidence="2">Multi-pass membrane protein</topology>
    </subcellularLocation>
</comment>
<evidence type="ECO:0000256" key="6">
    <source>
        <dbReference type="ARBA" id="ARBA00022679"/>
    </source>
</evidence>
<dbReference type="PROSITE" id="PS50885">
    <property type="entry name" value="HAMP"/>
    <property type="match status" value="1"/>
</dbReference>
<evidence type="ECO:0000256" key="4">
    <source>
        <dbReference type="ARBA" id="ARBA00022475"/>
    </source>
</evidence>
<comment type="caution">
    <text evidence="17">The sequence shown here is derived from an EMBL/GenBank/DDBJ whole genome shotgun (WGS) entry which is preliminary data.</text>
</comment>
<keyword evidence="8" id="KW-0547">Nucleotide-binding</keyword>
<protein>
    <recommendedName>
        <fullName evidence="3">histidine kinase</fullName>
        <ecNumber evidence="3">2.7.13.3</ecNumber>
    </recommendedName>
</protein>
<evidence type="ECO:0000256" key="12">
    <source>
        <dbReference type="ARBA" id="ARBA00023012"/>
    </source>
</evidence>
<organism evidence="17 18">
    <name type="scientific">Calorimonas adulescens</name>
    <dbReference type="NCBI Taxonomy" id="2606906"/>
    <lineage>
        <taxon>Bacteria</taxon>
        <taxon>Bacillati</taxon>
        <taxon>Bacillota</taxon>
        <taxon>Clostridia</taxon>
        <taxon>Thermoanaerobacterales</taxon>
        <taxon>Thermoanaerobacteraceae</taxon>
        <taxon>Calorimonas</taxon>
    </lineage>
</organism>
<dbReference type="InterPro" id="IPR003594">
    <property type="entry name" value="HATPase_dom"/>
</dbReference>
<keyword evidence="11 14" id="KW-1133">Transmembrane helix</keyword>
<dbReference type="GO" id="GO:0005524">
    <property type="term" value="F:ATP binding"/>
    <property type="evidence" value="ECO:0007669"/>
    <property type="project" value="UniProtKB-KW"/>
</dbReference>
<evidence type="ECO:0000256" key="5">
    <source>
        <dbReference type="ARBA" id="ARBA00022553"/>
    </source>
</evidence>
<reference evidence="17 18" key="1">
    <citation type="submission" date="2019-08" db="EMBL/GenBank/DDBJ databases">
        <title>Calorimonas adulescens gen. nov., sp. nov., an anaerobic thermophilic bacterium from Sakhalin hot spring.</title>
        <authorList>
            <person name="Khomyakova M.A."/>
            <person name="Merkel A.Y."/>
            <person name="Novikov A."/>
            <person name="Bonch-Osmolovskaya E.A."/>
            <person name="Slobodkin A.I."/>
        </authorList>
    </citation>
    <scope>NUCLEOTIDE SEQUENCE [LARGE SCALE GENOMIC DNA]</scope>
    <source>
        <strain evidence="17 18">A05MB</strain>
    </source>
</reference>
<dbReference type="Proteomes" id="UP000322976">
    <property type="component" value="Unassembled WGS sequence"/>
</dbReference>
<dbReference type="PRINTS" id="PR00344">
    <property type="entry name" value="BCTRLSENSOR"/>
</dbReference>
<dbReference type="Pfam" id="PF02518">
    <property type="entry name" value="HATPase_c"/>
    <property type="match status" value="1"/>
</dbReference>
<dbReference type="Gene3D" id="6.10.340.10">
    <property type="match status" value="1"/>
</dbReference>
<dbReference type="InterPro" id="IPR050398">
    <property type="entry name" value="HssS/ArlS-like"/>
</dbReference>
<feature type="domain" description="HAMP" evidence="16">
    <location>
        <begin position="208"/>
        <end position="260"/>
    </location>
</feature>
<keyword evidence="7 14" id="KW-0812">Transmembrane</keyword>
<evidence type="ECO:0000313" key="18">
    <source>
        <dbReference type="Proteomes" id="UP000322976"/>
    </source>
</evidence>
<keyword evidence="9 17" id="KW-0418">Kinase</keyword>
<dbReference type="SMART" id="SM00304">
    <property type="entry name" value="HAMP"/>
    <property type="match status" value="1"/>
</dbReference>
<dbReference type="FunFam" id="1.10.287.130:FF:000001">
    <property type="entry name" value="Two-component sensor histidine kinase"/>
    <property type="match status" value="1"/>
</dbReference>
<keyword evidence="5" id="KW-0597">Phosphoprotein</keyword>
<dbReference type="FunFam" id="3.30.565.10:FF:000006">
    <property type="entry name" value="Sensor histidine kinase WalK"/>
    <property type="match status" value="1"/>
</dbReference>
<comment type="catalytic activity">
    <reaction evidence="1">
        <text>ATP + protein L-histidine = ADP + protein N-phospho-L-histidine.</text>
        <dbReference type="EC" id="2.7.13.3"/>
    </reaction>
</comment>
<dbReference type="InterPro" id="IPR003660">
    <property type="entry name" value="HAMP_dom"/>
</dbReference>
<dbReference type="Gene3D" id="1.10.287.130">
    <property type="match status" value="1"/>
</dbReference>
<dbReference type="GO" id="GO:0000155">
    <property type="term" value="F:phosphorelay sensor kinase activity"/>
    <property type="evidence" value="ECO:0007669"/>
    <property type="project" value="InterPro"/>
</dbReference>
<evidence type="ECO:0000256" key="9">
    <source>
        <dbReference type="ARBA" id="ARBA00022777"/>
    </source>
</evidence>
<keyword evidence="18" id="KW-1185">Reference proteome</keyword>
<dbReference type="InterPro" id="IPR004358">
    <property type="entry name" value="Sig_transdc_His_kin-like_C"/>
</dbReference>
<name>A0A5D8QFI5_9THEO</name>
<dbReference type="Pfam" id="PF00672">
    <property type="entry name" value="HAMP"/>
    <property type="match status" value="1"/>
</dbReference>
<evidence type="ECO:0000313" key="17">
    <source>
        <dbReference type="EMBL" id="TZE82894.1"/>
    </source>
</evidence>
<keyword evidence="13 14" id="KW-0472">Membrane</keyword>
<evidence type="ECO:0000256" key="1">
    <source>
        <dbReference type="ARBA" id="ARBA00000085"/>
    </source>
</evidence>
<dbReference type="InterPro" id="IPR036890">
    <property type="entry name" value="HATPase_C_sf"/>
</dbReference>
<evidence type="ECO:0000259" key="16">
    <source>
        <dbReference type="PROSITE" id="PS50885"/>
    </source>
</evidence>
<dbReference type="SUPFAM" id="SSF158472">
    <property type="entry name" value="HAMP domain-like"/>
    <property type="match status" value="1"/>
</dbReference>
<dbReference type="CDD" id="cd00075">
    <property type="entry name" value="HATPase"/>
    <property type="match status" value="1"/>
</dbReference>
<dbReference type="SMART" id="SM00388">
    <property type="entry name" value="HisKA"/>
    <property type="match status" value="1"/>
</dbReference>
<dbReference type="PANTHER" id="PTHR45528">
    <property type="entry name" value="SENSOR HISTIDINE KINASE CPXA"/>
    <property type="match status" value="1"/>
</dbReference>
<feature type="transmembrane region" description="Helical" evidence="14">
    <location>
        <begin position="29"/>
        <end position="51"/>
    </location>
</feature>
<sequence>MRKNTGGLRPSGAPATGWSMKDSILSRLLYTYLILFISVILILSFVFTRFIDIGYYNMKRNQLLQEGKRISSLVERYGFEDLAGNQMKDALNLIGYVTNSSVYVLKIQNLEDVGPQMSGEYSMAIAEDIKRVAAGDEVARRISIENIDTDVFFAGLPIYLNGNVEGAVLLFSPLNELGQTMDRMYMAAWGIGLAFIMIASMVIYAVSRRVTEPIIRMANAAREIADGKFAGDINIQSNDEIALLADSFNYMKNQLKKIEKMRQELISNISHELRTPLTTIRGFIQGIMDGMINPEEERQYLEVALEEVNRMTKLVGDLMDLSKLQTGSIKLYKSEFDVDSLVNEVVKGFDIECRERGIYVAAEVGEGLKVTADRDRIKQVLVNLVGNAVKFTPDGGNIVISAQQVDNRTVFKISDTGQGISEEDIPYIFDRFYRADRTKPGHGLGLAIAKELVEIHGGTISAESKEGYGTTIIFDLPS</sequence>
<dbReference type="Pfam" id="PF00512">
    <property type="entry name" value="HisKA"/>
    <property type="match status" value="1"/>
</dbReference>
<dbReference type="SUPFAM" id="SSF47384">
    <property type="entry name" value="Homodimeric domain of signal transducing histidine kinase"/>
    <property type="match status" value="1"/>
</dbReference>
<dbReference type="AlphaFoldDB" id="A0A5D8QFI5"/>
<keyword evidence="4" id="KW-1003">Cell membrane</keyword>
<keyword evidence="12" id="KW-0902">Two-component regulatory system</keyword>
<evidence type="ECO:0000256" key="7">
    <source>
        <dbReference type="ARBA" id="ARBA00022692"/>
    </source>
</evidence>
<dbReference type="InterPro" id="IPR036097">
    <property type="entry name" value="HisK_dim/P_sf"/>
</dbReference>
<dbReference type="CDD" id="cd06225">
    <property type="entry name" value="HAMP"/>
    <property type="match status" value="1"/>
</dbReference>
<dbReference type="EC" id="2.7.13.3" evidence="3"/>
<gene>
    <name evidence="17" type="ORF">FWJ32_02770</name>
</gene>
<dbReference type="InterPro" id="IPR003661">
    <property type="entry name" value="HisK_dim/P_dom"/>
</dbReference>
<keyword evidence="10" id="KW-0067">ATP-binding</keyword>
<evidence type="ECO:0000256" key="3">
    <source>
        <dbReference type="ARBA" id="ARBA00012438"/>
    </source>
</evidence>
<dbReference type="PROSITE" id="PS50109">
    <property type="entry name" value="HIS_KIN"/>
    <property type="match status" value="1"/>
</dbReference>
<evidence type="ECO:0000256" key="13">
    <source>
        <dbReference type="ARBA" id="ARBA00023136"/>
    </source>
</evidence>
<evidence type="ECO:0000259" key="15">
    <source>
        <dbReference type="PROSITE" id="PS50109"/>
    </source>
</evidence>
<evidence type="ECO:0000256" key="14">
    <source>
        <dbReference type="SAM" id="Phobius"/>
    </source>
</evidence>
<feature type="transmembrane region" description="Helical" evidence="14">
    <location>
        <begin position="184"/>
        <end position="207"/>
    </location>
</feature>
<feature type="domain" description="Histidine kinase" evidence="15">
    <location>
        <begin position="268"/>
        <end position="478"/>
    </location>
</feature>
<evidence type="ECO:0000256" key="11">
    <source>
        <dbReference type="ARBA" id="ARBA00022989"/>
    </source>
</evidence>
<dbReference type="SUPFAM" id="SSF55874">
    <property type="entry name" value="ATPase domain of HSP90 chaperone/DNA topoisomerase II/histidine kinase"/>
    <property type="match status" value="1"/>
</dbReference>
<dbReference type="PANTHER" id="PTHR45528:SF1">
    <property type="entry name" value="SENSOR HISTIDINE KINASE CPXA"/>
    <property type="match status" value="1"/>
</dbReference>
<proteinExistence type="predicted"/>
<dbReference type="SMART" id="SM00387">
    <property type="entry name" value="HATPase_c"/>
    <property type="match status" value="1"/>
</dbReference>
<evidence type="ECO:0000256" key="8">
    <source>
        <dbReference type="ARBA" id="ARBA00022741"/>
    </source>
</evidence>
<dbReference type="CDD" id="cd00082">
    <property type="entry name" value="HisKA"/>
    <property type="match status" value="1"/>
</dbReference>
<dbReference type="GO" id="GO:0005886">
    <property type="term" value="C:plasma membrane"/>
    <property type="evidence" value="ECO:0007669"/>
    <property type="project" value="UniProtKB-SubCell"/>
</dbReference>
<dbReference type="EMBL" id="VTPS01000003">
    <property type="protein sequence ID" value="TZE82894.1"/>
    <property type="molecule type" value="Genomic_DNA"/>
</dbReference>
<accession>A0A5D8QFI5</accession>
<evidence type="ECO:0000256" key="2">
    <source>
        <dbReference type="ARBA" id="ARBA00004651"/>
    </source>
</evidence>